<gene>
    <name evidence="5" type="ORF">BKE38_03985</name>
</gene>
<protein>
    <recommendedName>
        <fullName evidence="4">HTH asnC-type domain-containing protein</fullName>
    </recommendedName>
</protein>
<dbReference type="InterPro" id="IPR011991">
    <property type="entry name" value="ArsR-like_HTH"/>
</dbReference>
<reference evidence="5 6" key="1">
    <citation type="submission" date="2016-10" db="EMBL/GenBank/DDBJ databases">
        <title>Draft Genome sequence of Roseomonas sp. strain M3.</title>
        <authorList>
            <person name="Subhash Y."/>
            <person name="Lee S."/>
        </authorList>
    </citation>
    <scope>NUCLEOTIDE SEQUENCE [LARGE SCALE GENOMIC DNA]</scope>
    <source>
        <strain evidence="5 6">M3</strain>
    </source>
</reference>
<dbReference type="CDD" id="cd00090">
    <property type="entry name" value="HTH_ARSR"/>
    <property type="match status" value="1"/>
</dbReference>
<keyword evidence="2" id="KW-0238">DNA-binding</keyword>
<dbReference type="SUPFAM" id="SSF46785">
    <property type="entry name" value="Winged helix' DNA-binding domain"/>
    <property type="match status" value="1"/>
</dbReference>
<dbReference type="InterPro" id="IPR019888">
    <property type="entry name" value="Tscrpt_reg_AsnC-like"/>
</dbReference>
<feature type="domain" description="HTH asnC-type" evidence="4">
    <location>
        <begin position="4"/>
        <end position="65"/>
    </location>
</feature>
<organism evidence="5 6">
    <name type="scientific">Teichococcus deserti</name>
    <dbReference type="NCBI Taxonomy" id="1817963"/>
    <lineage>
        <taxon>Bacteria</taxon>
        <taxon>Pseudomonadati</taxon>
        <taxon>Pseudomonadota</taxon>
        <taxon>Alphaproteobacteria</taxon>
        <taxon>Acetobacterales</taxon>
        <taxon>Roseomonadaceae</taxon>
        <taxon>Roseomonas</taxon>
    </lineage>
</organism>
<sequence>MTTMDDIDRKILSVLSEDARLSMDKVAERVPLSATPVRRRIRALEEAGIIRRYTLAVDLKACGYGLQLFAFVKLQSRDRATIRDFEQRVCSLREVTSCHLITGPHDYVLGLRLRDMESYNLFLRATLAELPGVFGIETSVVIGEVKDSVPLPY</sequence>
<dbReference type="PRINTS" id="PR00033">
    <property type="entry name" value="HTHASNC"/>
</dbReference>
<keyword evidence="1" id="KW-0805">Transcription regulation</keyword>
<accession>A0A1V2H6J9</accession>
<evidence type="ECO:0000313" key="5">
    <source>
        <dbReference type="EMBL" id="ONG57881.1"/>
    </source>
</evidence>
<dbReference type="Gene3D" id="3.30.70.920">
    <property type="match status" value="1"/>
</dbReference>
<dbReference type="PROSITE" id="PS50956">
    <property type="entry name" value="HTH_ASNC_2"/>
    <property type="match status" value="1"/>
</dbReference>
<dbReference type="InterPro" id="IPR036388">
    <property type="entry name" value="WH-like_DNA-bd_sf"/>
</dbReference>
<dbReference type="Pfam" id="PF13412">
    <property type="entry name" value="HTH_24"/>
    <property type="match status" value="1"/>
</dbReference>
<dbReference type="SMART" id="SM00344">
    <property type="entry name" value="HTH_ASNC"/>
    <property type="match status" value="1"/>
</dbReference>
<evidence type="ECO:0000256" key="3">
    <source>
        <dbReference type="ARBA" id="ARBA00023163"/>
    </source>
</evidence>
<dbReference type="InterPro" id="IPR036390">
    <property type="entry name" value="WH_DNA-bd_sf"/>
</dbReference>
<dbReference type="SUPFAM" id="SSF54909">
    <property type="entry name" value="Dimeric alpha+beta barrel"/>
    <property type="match status" value="1"/>
</dbReference>
<dbReference type="GO" id="GO:0043565">
    <property type="term" value="F:sequence-specific DNA binding"/>
    <property type="evidence" value="ECO:0007669"/>
    <property type="project" value="InterPro"/>
</dbReference>
<dbReference type="OrthoDB" id="9813313at2"/>
<evidence type="ECO:0000256" key="1">
    <source>
        <dbReference type="ARBA" id="ARBA00023015"/>
    </source>
</evidence>
<dbReference type="InterPro" id="IPR011008">
    <property type="entry name" value="Dimeric_a/b-barrel"/>
</dbReference>
<proteinExistence type="predicted"/>
<dbReference type="Pfam" id="PF01037">
    <property type="entry name" value="AsnC_trans_reg"/>
    <property type="match status" value="1"/>
</dbReference>
<dbReference type="InterPro" id="IPR000485">
    <property type="entry name" value="AsnC-type_HTH_dom"/>
</dbReference>
<dbReference type="GO" id="GO:0043200">
    <property type="term" value="P:response to amino acid"/>
    <property type="evidence" value="ECO:0007669"/>
    <property type="project" value="TreeGrafter"/>
</dbReference>
<dbReference type="GO" id="GO:0006355">
    <property type="term" value="P:regulation of DNA-templated transcription"/>
    <property type="evidence" value="ECO:0007669"/>
    <property type="project" value="UniProtKB-ARBA"/>
</dbReference>
<dbReference type="AlphaFoldDB" id="A0A1V2H6J9"/>
<dbReference type="GO" id="GO:0005829">
    <property type="term" value="C:cytosol"/>
    <property type="evidence" value="ECO:0007669"/>
    <property type="project" value="TreeGrafter"/>
</dbReference>
<dbReference type="Gene3D" id="1.10.10.10">
    <property type="entry name" value="Winged helix-like DNA-binding domain superfamily/Winged helix DNA-binding domain"/>
    <property type="match status" value="1"/>
</dbReference>
<comment type="caution">
    <text evidence="5">The sequence shown here is derived from an EMBL/GenBank/DDBJ whole genome shotgun (WGS) entry which is preliminary data.</text>
</comment>
<dbReference type="Proteomes" id="UP000188879">
    <property type="component" value="Unassembled WGS sequence"/>
</dbReference>
<keyword evidence="6" id="KW-1185">Reference proteome</keyword>
<evidence type="ECO:0000313" key="6">
    <source>
        <dbReference type="Proteomes" id="UP000188879"/>
    </source>
</evidence>
<evidence type="ECO:0000256" key="2">
    <source>
        <dbReference type="ARBA" id="ARBA00023125"/>
    </source>
</evidence>
<name>A0A1V2H6J9_9PROT</name>
<dbReference type="InterPro" id="IPR019887">
    <property type="entry name" value="Tscrpt_reg_AsnC/Lrp_C"/>
</dbReference>
<dbReference type="PANTHER" id="PTHR30154:SF34">
    <property type="entry name" value="TRANSCRIPTIONAL REGULATOR AZLB"/>
    <property type="match status" value="1"/>
</dbReference>
<dbReference type="EMBL" id="MLCO01000025">
    <property type="protein sequence ID" value="ONG57881.1"/>
    <property type="molecule type" value="Genomic_DNA"/>
</dbReference>
<evidence type="ECO:0000259" key="4">
    <source>
        <dbReference type="PROSITE" id="PS50956"/>
    </source>
</evidence>
<keyword evidence="3" id="KW-0804">Transcription</keyword>
<dbReference type="PANTHER" id="PTHR30154">
    <property type="entry name" value="LEUCINE-RESPONSIVE REGULATORY PROTEIN"/>
    <property type="match status" value="1"/>
</dbReference>
<dbReference type="FunFam" id="1.10.10.10:FF:000186">
    <property type="entry name" value="AsnC family transcriptional regulator"/>
    <property type="match status" value="1"/>
</dbReference>